<comment type="similarity">
    <text evidence="1">Belongs to the acetyltransferase family. RimI subfamily.</text>
</comment>
<dbReference type="InterPro" id="IPR000182">
    <property type="entry name" value="GNAT_dom"/>
</dbReference>
<evidence type="ECO:0000256" key="4">
    <source>
        <dbReference type="ARBA" id="ARBA00023315"/>
    </source>
</evidence>
<dbReference type="Pfam" id="PF00583">
    <property type="entry name" value="Acetyltransf_1"/>
    <property type="match status" value="1"/>
</dbReference>
<sequence length="168" mass="18874">MPRVPAFLSRLFPKLFGRADATVEPANLRDAPRLSQLHCASFHRGWGTDEFEQILIERNALAHRLRLGGSTIGFIVSRTAADEAEILSVAVAQKHRGRGFSRDLLRTHLGHLAGHGLKTVFLEVEESNRPARALYERAGFRVVGRRERYYKDASGEQLNAVVMQRDLS</sequence>
<dbReference type="Proteomes" id="UP000480266">
    <property type="component" value="Unassembled WGS sequence"/>
</dbReference>
<dbReference type="CDD" id="cd04301">
    <property type="entry name" value="NAT_SF"/>
    <property type="match status" value="1"/>
</dbReference>
<keyword evidence="2" id="KW-0963">Cytoplasm</keyword>
<evidence type="ECO:0000313" key="7">
    <source>
        <dbReference type="Proteomes" id="UP000480266"/>
    </source>
</evidence>
<evidence type="ECO:0000313" key="6">
    <source>
        <dbReference type="EMBL" id="NGX95016.1"/>
    </source>
</evidence>
<keyword evidence="7" id="KW-1185">Reference proteome</keyword>
<dbReference type="PROSITE" id="PS51186">
    <property type="entry name" value="GNAT"/>
    <property type="match status" value="1"/>
</dbReference>
<dbReference type="InterPro" id="IPR006464">
    <property type="entry name" value="AcTrfase_RimI/Ard1"/>
</dbReference>
<dbReference type="GO" id="GO:0008080">
    <property type="term" value="F:N-acetyltransferase activity"/>
    <property type="evidence" value="ECO:0007669"/>
    <property type="project" value="InterPro"/>
</dbReference>
<dbReference type="InterPro" id="IPR016181">
    <property type="entry name" value="Acyl_CoA_acyltransferase"/>
</dbReference>
<dbReference type="PANTHER" id="PTHR43420:SF44">
    <property type="entry name" value="ACETYLTRANSFERASE YPEA"/>
    <property type="match status" value="1"/>
</dbReference>
<reference evidence="6" key="1">
    <citation type="submission" date="2020-02" db="EMBL/GenBank/DDBJ databases">
        <title>Draft genome sequence of Candidatus Afipia apatlaquensis IBT-C3, a potential strain for decolorization of textile dyes.</title>
        <authorList>
            <person name="Sanchez-Reyes A."/>
            <person name="Breton-Deval L."/>
            <person name="Mangelson H."/>
            <person name="Sanchez-Flores A."/>
        </authorList>
    </citation>
    <scope>NUCLEOTIDE SEQUENCE [LARGE SCALE GENOMIC DNA]</scope>
    <source>
        <strain evidence="6">IBT-C3</strain>
    </source>
</reference>
<comment type="caution">
    <text evidence="6">The sequence shown here is derived from an EMBL/GenBank/DDBJ whole genome shotgun (WGS) entry which is preliminary data.</text>
</comment>
<keyword evidence="6" id="KW-0687">Ribonucleoprotein</keyword>
<accession>A0A7C9RHJ9</accession>
<dbReference type="PANTHER" id="PTHR43420">
    <property type="entry name" value="ACETYLTRANSFERASE"/>
    <property type="match status" value="1"/>
</dbReference>
<dbReference type="Gene3D" id="3.40.630.30">
    <property type="match status" value="1"/>
</dbReference>
<proteinExistence type="inferred from homology"/>
<evidence type="ECO:0000256" key="2">
    <source>
        <dbReference type="ARBA" id="ARBA00022490"/>
    </source>
</evidence>
<evidence type="ECO:0000256" key="3">
    <source>
        <dbReference type="ARBA" id="ARBA00022679"/>
    </source>
</evidence>
<keyword evidence="3" id="KW-0808">Transferase</keyword>
<dbReference type="NCBIfam" id="TIGR01575">
    <property type="entry name" value="rimI"/>
    <property type="match status" value="1"/>
</dbReference>
<keyword evidence="6" id="KW-0689">Ribosomal protein</keyword>
<organism evidence="6 7">
    <name type="scientific">Candidatus Afipia apatlaquensis</name>
    <dbReference type="NCBI Taxonomy" id="2712852"/>
    <lineage>
        <taxon>Bacteria</taxon>
        <taxon>Pseudomonadati</taxon>
        <taxon>Pseudomonadota</taxon>
        <taxon>Alphaproteobacteria</taxon>
        <taxon>Hyphomicrobiales</taxon>
        <taxon>Nitrobacteraceae</taxon>
        <taxon>Afipia</taxon>
    </lineage>
</organism>
<feature type="domain" description="N-acetyltransferase" evidence="5">
    <location>
        <begin position="21"/>
        <end position="168"/>
    </location>
</feature>
<dbReference type="EMBL" id="JAAMRR010000371">
    <property type="protein sequence ID" value="NGX95016.1"/>
    <property type="molecule type" value="Genomic_DNA"/>
</dbReference>
<evidence type="ECO:0000259" key="5">
    <source>
        <dbReference type="PROSITE" id="PS51186"/>
    </source>
</evidence>
<dbReference type="GO" id="GO:0005840">
    <property type="term" value="C:ribosome"/>
    <property type="evidence" value="ECO:0007669"/>
    <property type="project" value="UniProtKB-KW"/>
</dbReference>
<keyword evidence="4" id="KW-0012">Acyltransferase</keyword>
<dbReference type="InterPro" id="IPR050680">
    <property type="entry name" value="YpeA/RimI_acetyltransf"/>
</dbReference>
<protein>
    <submittedName>
        <fullName evidence="6">Ribosomal protein S18-alanine N-acetyltransferase</fullName>
    </submittedName>
</protein>
<name>A0A7C9RHJ9_9BRAD</name>
<dbReference type="SUPFAM" id="SSF55729">
    <property type="entry name" value="Acyl-CoA N-acyltransferases (Nat)"/>
    <property type="match status" value="1"/>
</dbReference>
<dbReference type="AlphaFoldDB" id="A0A7C9RHJ9"/>
<gene>
    <name evidence="6" type="primary">rimI</name>
    <name evidence="6" type="ORF">G4V63_07205</name>
</gene>
<evidence type="ECO:0000256" key="1">
    <source>
        <dbReference type="ARBA" id="ARBA00005395"/>
    </source>
</evidence>